<keyword evidence="10" id="KW-0677">Repeat</keyword>
<keyword evidence="13" id="KW-0862">Zinc</keyword>
<evidence type="ECO:0000256" key="1">
    <source>
        <dbReference type="ARBA" id="ARBA00001798"/>
    </source>
</evidence>
<sequence length="1017" mass="116383">MSSSDRDIIDIESGEEDLYSDGGNDIIDIESGEEDLYSDGGNVSDDYNPVDDTISRSEKSYVVVKEEDILKLQRDDIEQVSTVLSVSQVESIVLLLHYHWCVSKLEDEWFTDEERIRKTVGILKEPVVDVNGTEVDIQCGICFESYTRKEIARVSCGHPYCKTCWTGYITTKIEDGPGCLRVKCPEPSCYAVVGQDMIDEVTEKKDKDKYYRYFLRSYVEDGKKMKWCPSPGCEYAVEFGVNGSSSYDVSCLCSYKFCWNCCEDAHSPVDCETVSKWLLKNKDESENMNWILAKTKPCPKCKRPIEKNTGYNEDETKRKRAKDAIDRYTHFYERWAFNQSSRLKAMSDLEKWQSVELKQLSDIQSTPETQLSFTVDAWLQIIECRRVLKWTYAYGYYILSQERNKRVFARSVFGEAENGLERLHHCAEEELKQFIGKIEDPSKNFGELRAKLIDLTKATKTYFENLVKALENGLVDIIECRRVLKWTYAYGYYILSQERNKRVFARSVFGEAENGLERLHHCAEEELKQFIGKIEDPSKNFGDTISTTYCSFGSNNFTKKMSEAKKGHVLFFPYPLQGHINPMIQLAKRLSKKGITSTLIIASKDHREPYTSDDYSITVHTIHDGFFPHEHPHAKFVDLDRFHNSTSRSLTDFISSAKLSDNPPKALIYDPFMPFALDIAKDLDLYVVAYFTQPWLASLVYYHINEGTYDVPVDRHENPTLASFPGFPLLSQDDLPSFACEKGSYPLLHEFVVRQFSNLLQADCILCNTFDQLEPKVVKWMNDQWPVKNIGPVVPSKFLDNRLPEDKDYELENSKTEPDESVLKWLGNRPAKSVVYVAFGTLVALSEKQMKEIAMAISQTGYHFLWSVRESERSKLPSGFIEEAEEKDSGLVAKWVPQLEVLAHESIGCFVSHCGWNSTLEALCLGVPMVGVPQWTDQPTNAKFIEDVWKIGVRVRTDGEGLSSKEEIARCIVEVMEGERGKEMRKNVEKLKVLAREAISEGGSSDKKIDEFVALLT</sequence>
<comment type="similarity">
    <text evidence="5">Belongs to the UDP-glycosyltransferase family.</text>
</comment>
<dbReference type="Gene3D" id="3.30.40.10">
    <property type="entry name" value="Zinc/RING finger domain, C3HC4 (zinc finger)"/>
    <property type="match status" value="1"/>
</dbReference>
<evidence type="ECO:0000313" key="19">
    <source>
        <dbReference type="Proteomes" id="UP000078284"/>
    </source>
</evidence>
<evidence type="ECO:0000256" key="12">
    <source>
        <dbReference type="ARBA" id="ARBA00022786"/>
    </source>
</evidence>
<dbReference type="SUPFAM" id="SSF57850">
    <property type="entry name" value="RING/U-box"/>
    <property type="match status" value="2"/>
</dbReference>
<protein>
    <recommendedName>
        <fullName evidence="6">RBR-type E3 ubiquitin transferase</fullName>
        <ecNumber evidence="6">2.3.2.31</ecNumber>
    </recommendedName>
</protein>
<evidence type="ECO:0000256" key="7">
    <source>
        <dbReference type="ARBA" id="ARBA00022676"/>
    </source>
</evidence>
<dbReference type="PROSITE" id="PS50089">
    <property type="entry name" value="ZF_RING_2"/>
    <property type="match status" value="1"/>
</dbReference>
<feature type="domain" description="RING-type" evidence="17">
    <location>
        <begin position="135"/>
        <end position="350"/>
    </location>
</feature>
<dbReference type="AlphaFoldDB" id="A0A178VZH0"/>
<dbReference type="SMART" id="SM00647">
    <property type="entry name" value="IBR"/>
    <property type="match status" value="1"/>
</dbReference>
<proteinExistence type="inferred from homology"/>
<name>A0A178VZH0_ARATH</name>
<dbReference type="GO" id="GO:0035251">
    <property type="term" value="F:UDP-glucosyltransferase activity"/>
    <property type="evidence" value="ECO:0007669"/>
    <property type="project" value="UniProtKB-ARBA"/>
</dbReference>
<keyword evidence="11 14" id="KW-0863">Zinc-finger</keyword>
<comment type="catalytic activity">
    <reaction evidence="1">
        <text>[E2 ubiquitin-conjugating enzyme]-S-ubiquitinyl-L-cysteine + [acceptor protein]-L-lysine = [E2 ubiquitin-conjugating enzyme]-L-cysteine + [acceptor protein]-N(6)-ubiquitinyl-L-lysine.</text>
        <dbReference type="EC" id="2.3.2.31"/>
    </reaction>
</comment>
<dbReference type="Pfam" id="PF00201">
    <property type="entry name" value="UDPGT"/>
    <property type="match status" value="1"/>
</dbReference>
<accession>A0A178VZH0</accession>
<evidence type="ECO:0000259" key="17">
    <source>
        <dbReference type="PROSITE" id="PS51873"/>
    </source>
</evidence>
<keyword evidence="12" id="KW-0833">Ubl conjugation pathway</keyword>
<evidence type="ECO:0000256" key="5">
    <source>
        <dbReference type="ARBA" id="ARBA00009995"/>
    </source>
</evidence>
<dbReference type="CDD" id="cd20346">
    <property type="entry name" value="BRcat_RBR_ANKIB1"/>
    <property type="match status" value="1"/>
</dbReference>
<feature type="compositionally biased region" description="Acidic residues" evidence="15">
    <location>
        <begin position="10"/>
        <end position="19"/>
    </location>
</feature>
<comment type="caution">
    <text evidence="18">The sequence shown here is derived from an EMBL/GenBank/DDBJ whole genome shotgun (WGS) entry which is preliminary data.</text>
</comment>
<dbReference type="FunFam" id="3.40.50.2000:FF:000019">
    <property type="entry name" value="Glycosyltransferase"/>
    <property type="match status" value="1"/>
</dbReference>
<dbReference type="EC" id="2.3.2.31" evidence="6"/>
<evidence type="ECO:0000256" key="9">
    <source>
        <dbReference type="ARBA" id="ARBA00022723"/>
    </source>
</evidence>
<dbReference type="Gene3D" id="1.20.120.1750">
    <property type="match status" value="2"/>
</dbReference>
<dbReference type="InterPro" id="IPR044066">
    <property type="entry name" value="TRIAD_supradom"/>
</dbReference>
<keyword evidence="7" id="KW-0328">Glycosyltransferase</keyword>
<evidence type="ECO:0000256" key="10">
    <source>
        <dbReference type="ARBA" id="ARBA00022737"/>
    </source>
</evidence>
<dbReference type="CDD" id="cd03784">
    <property type="entry name" value="GT1_Gtf-like"/>
    <property type="match status" value="1"/>
</dbReference>
<evidence type="ECO:0000256" key="8">
    <source>
        <dbReference type="ARBA" id="ARBA00022679"/>
    </source>
</evidence>
<dbReference type="Gene3D" id="3.40.50.2000">
    <property type="entry name" value="Glycogen Phosphorylase B"/>
    <property type="match status" value="2"/>
</dbReference>
<dbReference type="InterPro" id="IPR002867">
    <property type="entry name" value="IBR_dom"/>
</dbReference>
<evidence type="ECO:0000256" key="2">
    <source>
        <dbReference type="ARBA" id="ARBA00001947"/>
    </source>
</evidence>
<evidence type="ECO:0000256" key="13">
    <source>
        <dbReference type="ARBA" id="ARBA00022833"/>
    </source>
</evidence>
<dbReference type="CDD" id="cd23141">
    <property type="entry name" value="RING-HC_ARI6-like"/>
    <property type="match status" value="1"/>
</dbReference>
<dbReference type="EMBL" id="LUHQ01000002">
    <property type="protein sequence ID" value="OAP11358.1"/>
    <property type="molecule type" value="Genomic_DNA"/>
</dbReference>
<dbReference type="PANTHER" id="PTHR11926:SF1356">
    <property type="entry name" value="UDP-GLYCOSYLTRANSFERASE 74C1"/>
    <property type="match status" value="1"/>
</dbReference>
<evidence type="ECO:0000259" key="16">
    <source>
        <dbReference type="PROSITE" id="PS50089"/>
    </source>
</evidence>
<dbReference type="InterPro" id="IPR013083">
    <property type="entry name" value="Znf_RING/FYVE/PHD"/>
</dbReference>
<comment type="function">
    <text evidence="3">Might act as an E3 ubiquitin-protein ligase, or as part of E3 complex, which accepts ubiquitin from specific E2 ubiquitin-conjugating enzymes and then transfers it to substrates.</text>
</comment>
<evidence type="ECO:0000256" key="6">
    <source>
        <dbReference type="ARBA" id="ARBA00012251"/>
    </source>
</evidence>
<feature type="domain" description="RING-type" evidence="16">
    <location>
        <begin position="139"/>
        <end position="185"/>
    </location>
</feature>
<dbReference type="SUPFAM" id="SSF53756">
    <property type="entry name" value="UDP-Glycosyltransferase/glycogen phosphorylase"/>
    <property type="match status" value="1"/>
</dbReference>
<comment type="pathway">
    <text evidence="4">Protein modification; protein ubiquitination.</text>
</comment>
<evidence type="ECO:0000313" key="18">
    <source>
        <dbReference type="EMBL" id="OAP11358.1"/>
    </source>
</evidence>
<reference evidence="19" key="1">
    <citation type="journal article" date="2016" name="Proc. Natl. Acad. Sci. U.S.A.">
        <title>Chromosome-level assembly of Arabidopsis thaliana Ler reveals the extent of translocation and inversion polymorphisms.</title>
        <authorList>
            <person name="Zapata L."/>
            <person name="Ding J."/>
            <person name="Willing E.M."/>
            <person name="Hartwig B."/>
            <person name="Bezdan D."/>
            <person name="Jiao W.B."/>
            <person name="Patel V."/>
            <person name="Velikkakam James G."/>
            <person name="Koornneef M."/>
            <person name="Ossowski S."/>
            <person name="Schneeberger K."/>
        </authorList>
    </citation>
    <scope>NUCLEOTIDE SEQUENCE [LARGE SCALE GENOMIC DNA]</scope>
    <source>
        <strain evidence="19">cv. Landsberg erecta</strain>
    </source>
</reference>
<dbReference type="FunFam" id="3.30.40.10:FF:000019">
    <property type="entry name" value="RBR-type E3 ubiquitin transferase"/>
    <property type="match status" value="1"/>
</dbReference>
<evidence type="ECO:0000256" key="15">
    <source>
        <dbReference type="SAM" id="MobiDB-lite"/>
    </source>
</evidence>
<evidence type="ECO:0000256" key="4">
    <source>
        <dbReference type="ARBA" id="ARBA00004906"/>
    </source>
</evidence>
<dbReference type="InterPro" id="IPR002213">
    <property type="entry name" value="UDP_glucos_trans"/>
</dbReference>
<keyword evidence="8" id="KW-0808">Transferase</keyword>
<keyword evidence="9" id="KW-0479">Metal-binding</keyword>
<evidence type="ECO:0000256" key="3">
    <source>
        <dbReference type="ARBA" id="ARBA00003976"/>
    </source>
</evidence>
<dbReference type="PROSITE" id="PS51873">
    <property type="entry name" value="TRIAD"/>
    <property type="match status" value="1"/>
</dbReference>
<dbReference type="Pfam" id="PF01485">
    <property type="entry name" value="IBR"/>
    <property type="match status" value="1"/>
</dbReference>
<organism evidence="18 19">
    <name type="scientific">Arabidopsis thaliana</name>
    <name type="common">Mouse-ear cress</name>
    <dbReference type="NCBI Taxonomy" id="3702"/>
    <lineage>
        <taxon>Eukaryota</taxon>
        <taxon>Viridiplantae</taxon>
        <taxon>Streptophyta</taxon>
        <taxon>Embryophyta</taxon>
        <taxon>Tracheophyta</taxon>
        <taxon>Spermatophyta</taxon>
        <taxon>Magnoliopsida</taxon>
        <taxon>eudicotyledons</taxon>
        <taxon>Gunneridae</taxon>
        <taxon>Pentapetalae</taxon>
        <taxon>rosids</taxon>
        <taxon>malvids</taxon>
        <taxon>Brassicales</taxon>
        <taxon>Brassicaceae</taxon>
        <taxon>Camelineae</taxon>
        <taxon>Arabidopsis</taxon>
    </lineage>
</organism>
<dbReference type="InterPro" id="IPR001841">
    <property type="entry name" value="Znf_RING"/>
</dbReference>
<comment type="cofactor">
    <cofactor evidence="2">
        <name>Zn(2+)</name>
        <dbReference type="ChEBI" id="CHEBI:29105"/>
    </cofactor>
</comment>
<evidence type="ECO:0000256" key="14">
    <source>
        <dbReference type="PROSITE-ProRule" id="PRU00175"/>
    </source>
</evidence>
<dbReference type="GO" id="GO:0008270">
    <property type="term" value="F:zinc ion binding"/>
    <property type="evidence" value="ECO:0007669"/>
    <property type="project" value="UniProtKB-KW"/>
</dbReference>
<feature type="region of interest" description="Disordered" evidence="15">
    <location>
        <begin position="1"/>
        <end position="25"/>
    </location>
</feature>
<dbReference type="InterPro" id="IPR035595">
    <property type="entry name" value="UDP_glycos_trans_CS"/>
</dbReference>
<dbReference type="PROSITE" id="PS00375">
    <property type="entry name" value="UDPGT"/>
    <property type="match status" value="1"/>
</dbReference>
<gene>
    <name evidence="18" type="ordered locus">AXX17_At2g28000</name>
</gene>
<evidence type="ECO:0000256" key="11">
    <source>
        <dbReference type="ARBA" id="ARBA00022771"/>
    </source>
</evidence>
<dbReference type="GO" id="GO:0061630">
    <property type="term" value="F:ubiquitin protein ligase activity"/>
    <property type="evidence" value="ECO:0007669"/>
    <property type="project" value="UniProtKB-EC"/>
</dbReference>
<dbReference type="Proteomes" id="UP000078284">
    <property type="component" value="Chromosome 2"/>
</dbReference>
<dbReference type="ExpressionAtlas" id="A0A178VZH0">
    <property type="expression patterns" value="baseline and differential"/>
</dbReference>
<dbReference type="PANTHER" id="PTHR11926">
    <property type="entry name" value="GLUCOSYL/GLUCURONOSYL TRANSFERASES"/>
    <property type="match status" value="1"/>
</dbReference>